<accession>A0ABW3CD76</accession>
<evidence type="ECO:0000259" key="7">
    <source>
        <dbReference type="Pfam" id="PF00933"/>
    </source>
</evidence>
<evidence type="ECO:0000313" key="9">
    <source>
        <dbReference type="Proteomes" id="UP001597083"/>
    </source>
</evidence>
<dbReference type="GO" id="GO:0016798">
    <property type="term" value="F:hydrolase activity, acting on glycosyl bonds"/>
    <property type="evidence" value="ECO:0007669"/>
    <property type="project" value="UniProtKB-KW"/>
</dbReference>
<keyword evidence="4" id="KW-0732">Signal</keyword>
<reference evidence="9" key="1">
    <citation type="journal article" date="2019" name="Int. J. Syst. Evol. Microbiol.">
        <title>The Global Catalogue of Microorganisms (GCM) 10K type strain sequencing project: providing services to taxonomists for standard genome sequencing and annotation.</title>
        <authorList>
            <consortium name="The Broad Institute Genomics Platform"/>
            <consortium name="The Broad Institute Genome Sequencing Center for Infectious Disease"/>
            <person name="Wu L."/>
            <person name="Ma J."/>
        </authorList>
    </citation>
    <scope>NUCLEOTIDE SEQUENCE [LARGE SCALE GENOMIC DNA]</scope>
    <source>
        <strain evidence="9">JCM 31696</strain>
    </source>
</reference>
<dbReference type="PANTHER" id="PTHR30620:SF16">
    <property type="entry name" value="LYSOSOMAL BETA GLUCOSIDASE"/>
    <property type="match status" value="1"/>
</dbReference>
<comment type="catalytic activity">
    <reaction evidence="1">
        <text>Hydrolysis of terminal, non-reducing beta-D-glucosyl residues with release of beta-D-glucose.</text>
        <dbReference type="EC" id="3.2.1.21"/>
    </reaction>
</comment>
<evidence type="ECO:0000256" key="6">
    <source>
        <dbReference type="ARBA" id="ARBA00023295"/>
    </source>
</evidence>
<comment type="similarity">
    <text evidence="2">Belongs to the glycosyl hydrolase 3 family.</text>
</comment>
<protein>
    <recommendedName>
        <fullName evidence="3">beta-glucosidase</fullName>
        <ecNumber evidence="3">3.2.1.21</ecNumber>
    </recommendedName>
</protein>
<comment type="caution">
    <text evidence="8">The sequence shown here is derived from an EMBL/GenBank/DDBJ whole genome shotgun (WGS) entry which is preliminary data.</text>
</comment>
<proteinExistence type="inferred from homology"/>
<dbReference type="InterPro" id="IPR001764">
    <property type="entry name" value="Glyco_hydro_3_N"/>
</dbReference>
<organism evidence="8 9">
    <name type="scientific">Actinomadura adrarensis</name>
    <dbReference type="NCBI Taxonomy" id="1819600"/>
    <lineage>
        <taxon>Bacteria</taxon>
        <taxon>Bacillati</taxon>
        <taxon>Actinomycetota</taxon>
        <taxon>Actinomycetes</taxon>
        <taxon>Streptosporangiales</taxon>
        <taxon>Thermomonosporaceae</taxon>
        <taxon>Actinomadura</taxon>
    </lineage>
</organism>
<dbReference type="PANTHER" id="PTHR30620">
    <property type="entry name" value="PERIPLASMIC BETA-GLUCOSIDASE-RELATED"/>
    <property type="match status" value="1"/>
</dbReference>
<evidence type="ECO:0000313" key="8">
    <source>
        <dbReference type="EMBL" id="MFD0851599.1"/>
    </source>
</evidence>
<keyword evidence="5 8" id="KW-0378">Hydrolase</keyword>
<dbReference type="InterPro" id="IPR051915">
    <property type="entry name" value="Cellulose_Degrad_GH3"/>
</dbReference>
<dbReference type="SUPFAM" id="SSF51445">
    <property type="entry name" value="(Trans)glycosidases"/>
    <property type="match status" value="1"/>
</dbReference>
<evidence type="ECO:0000256" key="3">
    <source>
        <dbReference type="ARBA" id="ARBA00012744"/>
    </source>
</evidence>
<dbReference type="EMBL" id="JBHTIR010000619">
    <property type="protein sequence ID" value="MFD0851599.1"/>
    <property type="molecule type" value="Genomic_DNA"/>
</dbReference>
<keyword evidence="6 8" id="KW-0326">Glycosidase</keyword>
<evidence type="ECO:0000256" key="4">
    <source>
        <dbReference type="ARBA" id="ARBA00022729"/>
    </source>
</evidence>
<dbReference type="InterPro" id="IPR036962">
    <property type="entry name" value="Glyco_hydro_3_N_sf"/>
</dbReference>
<dbReference type="InterPro" id="IPR019800">
    <property type="entry name" value="Glyco_hydro_3_AS"/>
</dbReference>
<dbReference type="Gene3D" id="3.20.20.300">
    <property type="entry name" value="Glycoside hydrolase, family 3, N-terminal domain"/>
    <property type="match status" value="1"/>
</dbReference>
<dbReference type="PROSITE" id="PS00775">
    <property type="entry name" value="GLYCOSYL_HYDROL_F3"/>
    <property type="match status" value="1"/>
</dbReference>
<name>A0ABW3CD76_9ACTN</name>
<feature type="non-terminal residue" evidence="8">
    <location>
        <position position="1"/>
    </location>
</feature>
<dbReference type="EC" id="3.2.1.21" evidence="3"/>
<sequence>TGGDDQGDVQVSEAELRRVHLPPFQAAIRRGVGSFMIGFQSWNGVKVHGHRYLITDVLKKELRFSGFVVSDWNGIDQIDGQEGFTPAEVRTAVNAGIDMFMVPDQWRRFIETLKAEVRAGRVPMSRIDDANRRILTKKVELGLFERPLADRRYLKTVGSAQHRALARQAVAKSQVL</sequence>
<dbReference type="Proteomes" id="UP001597083">
    <property type="component" value="Unassembled WGS sequence"/>
</dbReference>
<evidence type="ECO:0000256" key="5">
    <source>
        <dbReference type="ARBA" id="ARBA00022801"/>
    </source>
</evidence>
<evidence type="ECO:0000256" key="1">
    <source>
        <dbReference type="ARBA" id="ARBA00000448"/>
    </source>
</evidence>
<gene>
    <name evidence="8" type="ORF">ACFQ07_05180</name>
</gene>
<evidence type="ECO:0000256" key="2">
    <source>
        <dbReference type="ARBA" id="ARBA00005336"/>
    </source>
</evidence>
<feature type="non-terminal residue" evidence="8">
    <location>
        <position position="176"/>
    </location>
</feature>
<keyword evidence="9" id="KW-1185">Reference proteome</keyword>
<dbReference type="InterPro" id="IPR017853">
    <property type="entry name" value="GH"/>
</dbReference>
<dbReference type="Pfam" id="PF00933">
    <property type="entry name" value="Glyco_hydro_3"/>
    <property type="match status" value="1"/>
</dbReference>
<feature type="domain" description="Glycoside hydrolase family 3 N-terminal" evidence="7">
    <location>
        <begin position="3"/>
        <end position="136"/>
    </location>
</feature>